<feature type="transmembrane region" description="Helical" evidence="2">
    <location>
        <begin position="464"/>
        <end position="482"/>
    </location>
</feature>
<evidence type="ECO:0000256" key="1">
    <source>
        <dbReference type="SAM" id="MobiDB-lite"/>
    </source>
</evidence>
<evidence type="ECO:0000313" key="3">
    <source>
        <dbReference type="EMBL" id="HFG21251.1"/>
    </source>
</evidence>
<dbReference type="AlphaFoldDB" id="A0A7C3DL87"/>
<keyword evidence="2" id="KW-0812">Transmembrane</keyword>
<evidence type="ECO:0000256" key="2">
    <source>
        <dbReference type="SAM" id="Phobius"/>
    </source>
</evidence>
<accession>A0A7C3DL87</accession>
<organism evidence="3">
    <name type="scientific">Meiothermus ruber</name>
    <dbReference type="NCBI Taxonomy" id="277"/>
    <lineage>
        <taxon>Bacteria</taxon>
        <taxon>Thermotogati</taxon>
        <taxon>Deinococcota</taxon>
        <taxon>Deinococci</taxon>
        <taxon>Thermales</taxon>
        <taxon>Thermaceae</taxon>
        <taxon>Meiothermus</taxon>
    </lineage>
</organism>
<sequence>MKGWFAIIALFSLAWAAPALSLYDQLAPTLDQVRTLQNSNPARALELLSKAEDAFRKGAGELAPVLREGIQQSLADARQALARRSNADLEARIQIIKAILGKALYDNYFSALAAGNSTDANRLLPKVLSASRLPNSLQSQIQTLAAANNLDGVRQLFERTYAQGILNALQRAQAQTSAVQAYLEATRAYALYLIVQDSPRARGLSAKGFVDALGKLSSGNLNGFKTDVQGLVVQAQNFLKATSSPQSQRRSTPTTAAQNPPATGGVRLEAPRTPPAPKEAAPAQAAIAQTRPLTTPPPRPTSTTRPVQVASTPDAYQQLLGDLRFLIKDNRKLERVADSLTGAGIYSIDDWKRALLEVRGRLMEAQVQAETGQTDLARRTLAQVSTRYKTAIAPLIEALRPELARRTGQVFALAENAVGLRTSDFTVLSGELLENSLALEGRSLGAFHDLQVWLLQTILGIPRAFLFILAGLLAFFPLYLLTLTFGGRNTYWRFLGLAFFFLLLPAMMEGLSYIGSILSDSRYGRLPFLGVLTNLSIQQNLVAQLFWGLTVFLVIIFATIGLRGIATQFGLLQNQRTPLQKGRRTIPQPTAAAGAAASAKPNPGLTSETIVEWDEEF</sequence>
<feature type="compositionally biased region" description="Low complexity" evidence="1">
    <location>
        <begin position="278"/>
        <end position="293"/>
    </location>
</feature>
<keyword evidence="2" id="KW-0472">Membrane</keyword>
<feature type="transmembrane region" description="Helical" evidence="2">
    <location>
        <begin position="545"/>
        <end position="566"/>
    </location>
</feature>
<feature type="transmembrane region" description="Helical" evidence="2">
    <location>
        <begin position="494"/>
        <end position="518"/>
    </location>
</feature>
<protein>
    <submittedName>
        <fullName evidence="3">Uncharacterized protein</fullName>
    </submittedName>
</protein>
<reference evidence="3" key="1">
    <citation type="journal article" date="2020" name="mSystems">
        <title>Genome- and Community-Level Interaction Insights into Carbon Utilization and Element Cycling Functions of Hydrothermarchaeota in Hydrothermal Sediment.</title>
        <authorList>
            <person name="Zhou Z."/>
            <person name="Liu Y."/>
            <person name="Xu W."/>
            <person name="Pan J."/>
            <person name="Luo Z.H."/>
            <person name="Li M."/>
        </authorList>
    </citation>
    <scope>NUCLEOTIDE SEQUENCE [LARGE SCALE GENOMIC DNA]</scope>
    <source>
        <strain evidence="3">SpSt-524</strain>
    </source>
</reference>
<feature type="compositionally biased region" description="Low complexity" evidence="1">
    <location>
        <begin position="252"/>
        <end position="263"/>
    </location>
</feature>
<feature type="region of interest" description="Disordered" evidence="1">
    <location>
        <begin position="241"/>
        <end position="310"/>
    </location>
</feature>
<dbReference type="EMBL" id="DSWI01000026">
    <property type="protein sequence ID" value="HFG21251.1"/>
    <property type="molecule type" value="Genomic_DNA"/>
</dbReference>
<keyword evidence="2" id="KW-1133">Transmembrane helix</keyword>
<proteinExistence type="predicted"/>
<feature type="compositionally biased region" description="Polar residues" evidence="1">
    <location>
        <begin position="241"/>
        <end position="251"/>
    </location>
</feature>
<name>A0A7C3DL87_MEIRU</name>
<comment type="caution">
    <text evidence="3">The sequence shown here is derived from an EMBL/GenBank/DDBJ whole genome shotgun (WGS) entry which is preliminary data.</text>
</comment>
<gene>
    <name evidence="3" type="ORF">ENS82_11175</name>
</gene>